<protein>
    <submittedName>
        <fullName evidence="5">Uncharacterized protein</fullName>
    </submittedName>
</protein>
<evidence type="ECO:0000313" key="5">
    <source>
        <dbReference type="EMBL" id="KAE9357142.1"/>
    </source>
</evidence>
<name>A0A6A4FU43_9STRA</name>
<proteinExistence type="predicted"/>
<dbReference type="Proteomes" id="UP000435112">
    <property type="component" value="Unassembled WGS sequence"/>
</dbReference>
<dbReference type="Proteomes" id="UP000429607">
    <property type="component" value="Unassembled WGS sequence"/>
</dbReference>
<feature type="region of interest" description="Disordered" evidence="2">
    <location>
        <begin position="1"/>
        <end position="28"/>
    </location>
</feature>
<dbReference type="EMBL" id="QXFV01000091">
    <property type="protein sequence ID" value="KAE9050191.1"/>
    <property type="molecule type" value="Genomic_DNA"/>
</dbReference>
<feature type="region of interest" description="Disordered" evidence="2">
    <location>
        <begin position="339"/>
        <end position="395"/>
    </location>
</feature>
<dbReference type="AlphaFoldDB" id="A0A6A4FU43"/>
<dbReference type="Proteomes" id="UP000434957">
    <property type="component" value="Unassembled WGS sequence"/>
</dbReference>
<feature type="compositionally biased region" description="Low complexity" evidence="2">
    <location>
        <begin position="54"/>
        <end position="83"/>
    </location>
</feature>
<evidence type="ECO:0000313" key="8">
    <source>
        <dbReference type="Proteomes" id="UP000435112"/>
    </source>
</evidence>
<gene>
    <name evidence="4" type="ORF">PR001_g2634</name>
    <name evidence="3" type="ORF">PR002_g2722</name>
    <name evidence="5" type="ORF">PR003_g1942</name>
</gene>
<sequence>MKRRTPRGRPESSPTPARPHSARRQPQWNTYLTDDSRYKLSQQQQLQRAVQQLSAAHFSSRSPAASASRRRLAAASAHSSAWSTPQDAKKSRARLADVQDTGELKTARRLQFADVSMDLEEPTPRRRATAASAVSFQMEDEVGMDPQHKANLQGELEVLEQMLRELETETERLSWQQTPQKRNMQQRSNSPRVRRTGSATKLKETRGLEEEDDKDEDYGEDNGQDLEEREGEGGEEGDEAGVGAEERLGDVCYKSLQIGLDLTSKLDTLKKELDNERRLREDRDLKVEMLEQEVRSTQAKCNYLEAKYLTVASQVDGMREAVIATEEAIHRMTLAFECSQRRRGKTSNPTTPSKPGASRTPHPKDTHTGPKKAATPKNKRIPTENRENWNPNDQQ</sequence>
<reference evidence="5 7" key="1">
    <citation type="submission" date="2018-08" db="EMBL/GenBank/DDBJ databases">
        <title>Genomic investigation of the strawberry pathogen Phytophthora fragariae indicates pathogenicity is determined by transcriptional variation in three key races.</title>
        <authorList>
            <person name="Adams T.M."/>
            <person name="Armitage A.D."/>
            <person name="Sobczyk M.K."/>
            <person name="Bates H.J."/>
            <person name="Dunwell J.M."/>
            <person name="Nellist C.F."/>
            <person name="Harrison R.J."/>
        </authorList>
    </citation>
    <scope>NUCLEOTIDE SEQUENCE [LARGE SCALE GENOMIC DNA]</scope>
    <source>
        <strain evidence="4 6">SCRP249</strain>
        <strain evidence="3 8">SCRP324</strain>
        <strain evidence="5 7">SCRP333</strain>
    </source>
</reference>
<feature type="compositionally biased region" description="Basic and acidic residues" evidence="2">
    <location>
        <begin position="87"/>
        <end position="102"/>
    </location>
</feature>
<evidence type="ECO:0000313" key="3">
    <source>
        <dbReference type="EMBL" id="KAE9044576.1"/>
    </source>
</evidence>
<dbReference type="OrthoDB" id="119770at2759"/>
<dbReference type="EMBL" id="QXFU01000095">
    <property type="protein sequence ID" value="KAE9044576.1"/>
    <property type="molecule type" value="Genomic_DNA"/>
</dbReference>
<feature type="compositionally biased region" description="Acidic residues" evidence="2">
    <location>
        <begin position="209"/>
        <end position="239"/>
    </location>
</feature>
<feature type="region of interest" description="Disordered" evidence="2">
    <location>
        <begin position="54"/>
        <end position="102"/>
    </location>
</feature>
<evidence type="ECO:0000256" key="2">
    <source>
        <dbReference type="SAM" id="MobiDB-lite"/>
    </source>
</evidence>
<organism evidence="5 7">
    <name type="scientific">Phytophthora rubi</name>
    <dbReference type="NCBI Taxonomy" id="129364"/>
    <lineage>
        <taxon>Eukaryota</taxon>
        <taxon>Sar</taxon>
        <taxon>Stramenopiles</taxon>
        <taxon>Oomycota</taxon>
        <taxon>Peronosporomycetes</taxon>
        <taxon>Peronosporales</taxon>
        <taxon>Peronosporaceae</taxon>
        <taxon>Phytophthora</taxon>
    </lineage>
</organism>
<feature type="compositionally biased region" description="Polar residues" evidence="2">
    <location>
        <begin position="174"/>
        <end position="191"/>
    </location>
</feature>
<keyword evidence="7" id="KW-1185">Reference proteome</keyword>
<keyword evidence="1" id="KW-0175">Coiled coil</keyword>
<evidence type="ECO:0000313" key="6">
    <source>
        <dbReference type="Proteomes" id="UP000429607"/>
    </source>
</evidence>
<evidence type="ECO:0000313" key="7">
    <source>
        <dbReference type="Proteomes" id="UP000434957"/>
    </source>
</evidence>
<evidence type="ECO:0000256" key="1">
    <source>
        <dbReference type="SAM" id="Coils"/>
    </source>
</evidence>
<evidence type="ECO:0000313" key="4">
    <source>
        <dbReference type="EMBL" id="KAE9050191.1"/>
    </source>
</evidence>
<accession>A0A6A4FU43</accession>
<feature type="coiled-coil region" evidence="1">
    <location>
        <begin position="273"/>
        <end position="307"/>
    </location>
</feature>
<dbReference type="EMBL" id="QXFT01000058">
    <property type="protein sequence ID" value="KAE9357142.1"/>
    <property type="molecule type" value="Genomic_DNA"/>
</dbReference>
<feature type="region of interest" description="Disordered" evidence="2">
    <location>
        <begin position="170"/>
        <end position="245"/>
    </location>
</feature>
<comment type="caution">
    <text evidence="5">The sequence shown here is derived from an EMBL/GenBank/DDBJ whole genome shotgun (WGS) entry which is preliminary data.</text>
</comment>